<dbReference type="Pfam" id="PF10076">
    <property type="entry name" value="Phage_Mu_Gp48"/>
    <property type="match status" value="1"/>
</dbReference>
<organism evidence="1 2">
    <name type="scientific">Providencia rettgeri</name>
    <dbReference type="NCBI Taxonomy" id="587"/>
    <lineage>
        <taxon>Bacteria</taxon>
        <taxon>Pseudomonadati</taxon>
        <taxon>Pseudomonadota</taxon>
        <taxon>Gammaproteobacteria</taxon>
        <taxon>Enterobacterales</taxon>
        <taxon>Morganellaceae</taxon>
        <taxon>Providencia</taxon>
    </lineage>
</organism>
<comment type="caution">
    <text evidence="1">The sequence shown here is derived from an EMBL/GenBank/DDBJ whole genome shotgun (WGS) entry which is preliminary data.</text>
</comment>
<dbReference type="InterPro" id="IPR018755">
    <property type="entry name" value="Phage_Mu_Gp48"/>
</dbReference>
<dbReference type="Proteomes" id="UP000216001">
    <property type="component" value="Unassembled WGS sequence"/>
</dbReference>
<reference evidence="1 2" key="1">
    <citation type="submission" date="2017-07" db="EMBL/GenBank/DDBJ databases">
        <title>blaIMP-27 on transferable plasmids in Proteus mirabilis and Providencia rettgeri.</title>
        <authorList>
            <person name="Potter R."/>
        </authorList>
    </citation>
    <scope>NUCLEOTIDE SEQUENCE [LARGE SCALE GENOMIC DNA]</scope>
    <source>
        <strain evidence="1 2">PR1</strain>
    </source>
</reference>
<gene>
    <name evidence="1" type="ORF">CHI95_00170</name>
</gene>
<dbReference type="EMBL" id="NOWC01000001">
    <property type="protein sequence ID" value="OZS76287.1"/>
    <property type="molecule type" value="Genomic_DNA"/>
</dbReference>
<evidence type="ECO:0000313" key="1">
    <source>
        <dbReference type="EMBL" id="OZS76287.1"/>
    </source>
</evidence>
<name>A0A264VZP8_PRORE</name>
<sequence length="199" mass="22368">MIPYSVDDYTQALVSLAPQGRAWNLKPNTVMNYVLRGLAQTYHRSDVDAIKLLEEAFPKTVNSMLPEWEKTLGLPDGCSLHETSNLAKRQNAVVSKLISTNGQSKFFFIRYAEMMGYIVTITEFRTARCGLSFCGDPINGEDWPFVWRVNAGESTVRYALSGTSQSGDPLRSWGDRYIECKLKTLTPSHTILHVSYTTS</sequence>
<proteinExistence type="predicted"/>
<evidence type="ECO:0000313" key="2">
    <source>
        <dbReference type="Proteomes" id="UP000216001"/>
    </source>
</evidence>
<dbReference type="RefSeq" id="WP_094960400.1">
    <property type="nucleotide sequence ID" value="NZ_NOWC01000001.1"/>
</dbReference>
<protein>
    <submittedName>
        <fullName evidence="1">Phage tail protein</fullName>
    </submittedName>
</protein>
<dbReference type="AlphaFoldDB" id="A0A264VZP8"/>
<accession>A0A264VZP8</accession>